<keyword evidence="2" id="KW-1185">Reference proteome</keyword>
<dbReference type="RefSeq" id="WP_255038840.1">
    <property type="nucleotide sequence ID" value="NZ_RJUF01000180.1"/>
</dbReference>
<dbReference type="AlphaFoldDB" id="A0AAE3H8H4"/>
<evidence type="ECO:0000313" key="1">
    <source>
        <dbReference type="EMBL" id="MCP9765150.1"/>
    </source>
</evidence>
<comment type="caution">
    <text evidence="1">The sequence shown here is derived from an EMBL/GenBank/DDBJ whole genome shotgun (WGS) entry which is preliminary data.</text>
</comment>
<proteinExistence type="predicted"/>
<reference evidence="1 2" key="1">
    <citation type="submission" date="2018-11" db="EMBL/GenBank/DDBJ databases">
        <title>Novel bacteria species description.</title>
        <authorList>
            <person name="Han J.-H."/>
        </authorList>
    </citation>
    <scope>NUCLEOTIDE SEQUENCE [LARGE SCALE GENOMIC DNA]</scope>
    <source>
        <strain evidence="1 2">KCTC23259</strain>
    </source>
</reference>
<organism evidence="1 2">
    <name type="scientific">Lacihabitans soyangensis</name>
    <dbReference type="NCBI Taxonomy" id="869394"/>
    <lineage>
        <taxon>Bacteria</taxon>
        <taxon>Pseudomonadati</taxon>
        <taxon>Bacteroidota</taxon>
        <taxon>Cytophagia</taxon>
        <taxon>Cytophagales</taxon>
        <taxon>Leadbetterellaceae</taxon>
        <taxon>Lacihabitans</taxon>
    </lineage>
</organism>
<protein>
    <submittedName>
        <fullName evidence="1">Uncharacterized protein</fullName>
    </submittedName>
</protein>
<dbReference type="Proteomes" id="UP001204144">
    <property type="component" value="Unassembled WGS sequence"/>
</dbReference>
<dbReference type="EMBL" id="RJUF01000180">
    <property type="protein sequence ID" value="MCP9765150.1"/>
    <property type="molecule type" value="Genomic_DNA"/>
</dbReference>
<gene>
    <name evidence="1" type="ORF">EGI31_19625</name>
</gene>
<name>A0AAE3H8H4_9BACT</name>
<evidence type="ECO:0000313" key="2">
    <source>
        <dbReference type="Proteomes" id="UP001204144"/>
    </source>
</evidence>
<accession>A0AAE3H8H4</accession>
<sequence length="463" mass="49586">MTADEFEAGVNNIIDNTPRRGVAGSEGITKSILKLIVGEFKKLYSSFVGITGSAVLNAPNGRNYVLTTLYCHRTLGSDNLTDEQYLAGSLNNQNWFQSVEKCWDYVNKLNIQNVRIYLLGTTANDPWVIDTSLIMFHKGEFYFGGSTNSAIGTAFISFTANGRLSFINTAANIYRCNIVQNGQQSIYLTSQSSLACGQLEVTLAAAALRFIGMSGAAFVNFQGGLTVNFGSNNQQVFHNNGNGAASVWIGNHTESVVLNTGAYTGIKWSTTGGGYNFYTHIINTVSFGLNSYPTVDFSGSVMIVGTGMALKTQHVPGNFDYALVLGTASPLRFADLNNASAKASVGADRSLMINSVGKVVVGQAENQLSSFNIQVRNTASVTVEEDANDPRPMMVELTFAGAKTVNLTNYPQNRQIIIVNTTTTGATINPVNGTSINLSALEAISIVKSTTGRNIAKAYGYVV</sequence>